<keyword evidence="6" id="KW-1185">Reference proteome</keyword>
<dbReference type="GO" id="GO:0051604">
    <property type="term" value="P:protein maturation"/>
    <property type="evidence" value="ECO:0007669"/>
    <property type="project" value="InterPro"/>
</dbReference>
<dbReference type="NCBIfam" id="TIGR00100">
    <property type="entry name" value="hypA"/>
    <property type="match status" value="1"/>
</dbReference>
<reference evidence="6" key="1">
    <citation type="submission" date="2016-10" db="EMBL/GenBank/DDBJ databases">
        <authorList>
            <person name="Varghese N."/>
            <person name="Submissions S."/>
        </authorList>
    </citation>
    <scope>NUCLEOTIDE SEQUENCE [LARGE SCALE GENOMIC DNA]</scope>
    <source>
        <strain evidence="6">DSM 5463</strain>
    </source>
</reference>
<dbReference type="PANTHER" id="PTHR34535">
    <property type="entry name" value="HYDROGENASE MATURATION FACTOR HYPA"/>
    <property type="match status" value="1"/>
</dbReference>
<dbReference type="EMBL" id="FNUK01000010">
    <property type="protein sequence ID" value="SEF77048.1"/>
    <property type="molecule type" value="Genomic_DNA"/>
</dbReference>
<evidence type="ECO:0000256" key="3">
    <source>
        <dbReference type="ARBA" id="ARBA00022833"/>
    </source>
</evidence>
<feature type="binding site" evidence="4">
    <location>
        <position position="92"/>
    </location>
    <ligand>
        <name>Zn(2+)</name>
        <dbReference type="ChEBI" id="CHEBI:29105"/>
    </ligand>
</feature>
<name>A0A1H5URI1_9CLOT</name>
<dbReference type="PIRSF" id="PIRSF004761">
    <property type="entry name" value="Hydrgn_mat_HypA"/>
    <property type="match status" value="1"/>
</dbReference>
<feature type="binding site" evidence="4">
    <location>
        <position position="73"/>
    </location>
    <ligand>
        <name>Zn(2+)</name>
        <dbReference type="ChEBI" id="CHEBI:29105"/>
    </ligand>
</feature>
<dbReference type="Gene3D" id="3.30.2320.80">
    <property type="match status" value="1"/>
</dbReference>
<feature type="binding site" evidence="4">
    <location>
        <position position="89"/>
    </location>
    <ligand>
        <name>Zn(2+)</name>
        <dbReference type="ChEBI" id="CHEBI:29105"/>
    </ligand>
</feature>
<accession>A0A1H5URI1</accession>
<dbReference type="HAMAP" id="MF_00213">
    <property type="entry name" value="HypA_HybF"/>
    <property type="match status" value="1"/>
</dbReference>
<evidence type="ECO:0000256" key="1">
    <source>
        <dbReference type="ARBA" id="ARBA00022596"/>
    </source>
</evidence>
<feature type="binding site" evidence="4">
    <location>
        <position position="2"/>
    </location>
    <ligand>
        <name>Ni(2+)</name>
        <dbReference type="ChEBI" id="CHEBI:49786"/>
    </ligand>
</feature>
<evidence type="ECO:0000256" key="4">
    <source>
        <dbReference type="HAMAP-Rule" id="MF_00213"/>
    </source>
</evidence>
<keyword evidence="3 4" id="KW-0862">Zinc</keyword>
<dbReference type="GO" id="GO:0008270">
    <property type="term" value="F:zinc ion binding"/>
    <property type="evidence" value="ECO:0007669"/>
    <property type="project" value="UniProtKB-UniRule"/>
</dbReference>
<dbReference type="GO" id="GO:0016151">
    <property type="term" value="F:nickel cation binding"/>
    <property type="evidence" value="ECO:0007669"/>
    <property type="project" value="UniProtKB-UniRule"/>
</dbReference>
<dbReference type="InterPro" id="IPR000688">
    <property type="entry name" value="HypA/HybF"/>
</dbReference>
<evidence type="ECO:0000313" key="6">
    <source>
        <dbReference type="Proteomes" id="UP000242850"/>
    </source>
</evidence>
<sequence length="113" mass="12696">MHELAITEGIIKIASEVAEKNKAKKVLNIKIKCGDFSGVVPSLIQEYFDIVSKGTIVEGAKLIIDRVPIRIYCFECQSESEIQRSQICCPKCGAYKYKMISGKEFFVESLEVE</sequence>
<protein>
    <recommendedName>
        <fullName evidence="4">Hydrogenase maturation factor HypA</fullName>
    </recommendedName>
</protein>
<dbReference type="PANTHER" id="PTHR34535:SF3">
    <property type="entry name" value="HYDROGENASE MATURATION FACTOR HYPA"/>
    <property type="match status" value="1"/>
</dbReference>
<gene>
    <name evidence="4" type="primary">hypA</name>
    <name evidence="5" type="ORF">SAMN05660865_00967</name>
</gene>
<comment type="similarity">
    <text evidence="4">Belongs to the HypA/HybF family.</text>
</comment>
<dbReference type="OrthoDB" id="9800361at2"/>
<dbReference type="Proteomes" id="UP000242850">
    <property type="component" value="Unassembled WGS sequence"/>
</dbReference>
<dbReference type="Pfam" id="PF01155">
    <property type="entry name" value="HypA"/>
    <property type="match status" value="1"/>
</dbReference>
<keyword evidence="2 4" id="KW-0479">Metal-binding</keyword>
<proteinExistence type="inferred from homology"/>
<evidence type="ECO:0000313" key="5">
    <source>
        <dbReference type="EMBL" id="SEF77048.1"/>
    </source>
</evidence>
<evidence type="ECO:0000256" key="2">
    <source>
        <dbReference type="ARBA" id="ARBA00022723"/>
    </source>
</evidence>
<keyword evidence="1 4" id="KW-0533">Nickel</keyword>
<comment type="function">
    <text evidence="4">Involved in the maturation of [NiFe] hydrogenases. Required for nickel insertion into the metal center of the hydrogenase.</text>
</comment>
<dbReference type="RefSeq" id="WP_103895943.1">
    <property type="nucleotide sequence ID" value="NZ_FNUK01000010.1"/>
</dbReference>
<organism evidence="5 6">
    <name type="scientific">Caloramator fervidus</name>
    <dbReference type="NCBI Taxonomy" id="29344"/>
    <lineage>
        <taxon>Bacteria</taxon>
        <taxon>Bacillati</taxon>
        <taxon>Bacillota</taxon>
        <taxon>Clostridia</taxon>
        <taxon>Eubacteriales</taxon>
        <taxon>Clostridiaceae</taxon>
        <taxon>Caloramator</taxon>
    </lineage>
</organism>
<feature type="binding site" evidence="4">
    <location>
        <position position="76"/>
    </location>
    <ligand>
        <name>Zn(2+)</name>
        <dbReference type="ChEBI" id="CHEBI:29105"/>
    </ligand>
</feature>
<dbReference type="AlphaFoldDB" id="A0A1H5URI1"/>